<feature type="region of interest" description="Disordered" evidence="1">
    <location>
        <begin position="1"/>
        <end position="39"/>
    </location>
</feature>
<keyword evidence="2" id="KW-1133">Transmembrane helix</keyword>
<feature type="compositionally biased region" description="Pro residues" evidence="1">
    <location>
        <begin position="13"/>
        <end position="25"/>
    </location>
</feature>
<organism evidence="3 4">
    <name type="scientific">Coptis chinensis</name>
    <dbReference type="NCBI Taxonomy" id="261450"/>
    <lineage>
        <taxon>Eukaryota</taxon>
        <taxon>Viridiplantae</taxon>
        <taxon>Streptophyta</taxon>
        <taxon>Embryophyta</taxon>
        <taxon>Tracheophyta</taxon>
        <taxon>Spermatophyta</taxon>
        <taxon>Magnoliopsida</taxon>
        <taxon>Ranunculales</taxon>
        <taxon>Ranunculaceae</taxon>
        <taxon>Coptidoideae</taxon>
        <taxon>Coptis</taxon>
    </lineage>
</organism>
<gene>
    <name evidence="3" type="ORF">IFM89_028598</name>
</gene>
<keyword evidence="4" id="KW-1185">Reference proteome</keyword>
<dbReference type="EMBL" id="JADFTS010000003">
    <property type="protein sequence ID" value="KAF9616132.1"/>
    <property type="molecule type" value="Genomic_DNA"/>
</dbReference>
<evidence type="ECO:0000256" key="1">
    <source>
        <dbReference type="SAM" id="MobiDB-lite"/>
    </source>
</evidence>
<name>A0A835M4I6_9MAGN</name>
<keyword evidence="2" id="KW-0472">Membrane</keyword>
<evidence type="ECO:0000256" key="2">
    <source>
        <dbReference type="SAM" id="Phobius"/>
    </source>
</evidence>
<reference evidence="3 4" key="1">
    <citation type="submission" date="2020-10" db="EMBL/GenBank/DDBJ databases">
        <title>The Coptis chinensis genome and diversification of protoberbering-type alkaloids.</title>
        <authorList>
            <person name="Wang B."/>
            <person name="Shu S."/>
            <person name="Song C."/>
            <person name="Liu Y."/>
        </authorList>
    </citation>
    <scope>NUCLEOTIDE SEQUENCE [LARGE SCALE GENOMIC DNA]</scope>
    <source>
        <strain evidence="3">HL-2020</strain>
        <tissue evidence="3">Leaf</tissue>
    </source>
</reference>
<evidence type="ECO:0000313" key="3">
    <source>
        <dbReference type="EMBL" id="KAF9616132.1"/>
    </source>
</evidence>
<sequence>KDGNPFNTTIIPVSPPDQPALPPPGIENNGPLASQGPSTAESTNFWKTKKFFCAAIVAVFVLISFGILFFMLKCCKGKQRGDKFSKSHKMGSSNARMGKSYDIESYGNSQNVTQKVGRCKGKNISGRSLPAITMELKVSFYHVGTDLFLSSSDIRDSVSKLLWHHRDDILLFLEGTTAPQATTNFILGFLLIHFACDDNCF</sequence>
<dbReference type="AlphaFoldDB" id="A0A835M4I6"/>
<dbReference type="Proteomes" id="UP000631114">
    <property type="component" value="Unassembled WGS sequence"/>
</dbReference>
<proteinExistence type="predicted"/>
<comment type="caution">
    <text evidence="3">The sequence shown here is derived from an EMBL/GenBank/DDBJ whole genome shotgun (WGS) entry which is preliminary data.</text>
</comment>
<protein>
    <submittedName>
        <fullName evidence="3">Uncharacterized protein</fullName>
    </submittedName>
</protein>
<evidence type="ECO:0000313" key="4">
    <source>
        <dbReference type="Proteomes" id="UP000631114"/>
    </source>
</evidence>
<feature type="non-terminal residue" evidence="3">
    <location>
        <position position="201"/>
    </location>
</feature>
<accession>A0A835M4I6</accession>
<keyword evidence="2" id="KW-0812">Transmembrane</keyword>
<feature type="transmembrane region" description="Helical" evidence="2">
    <location>
        <begin position="51"/>
        <end position="72"/>
    </location>
</feature>
<feature type="compositionally biased region" description="Polar residues" evidence="1">
    <location>
        <begin position="1"/>
        <end position="11"/>
    </location>
</feature>